<proteinExistence type="predicted"/>
<name>A0A381PAU5_9ZZZZ</name>
<gene>
    <name evidence="2" type="ORF">METZ01_LOCUS16291</name>
</gene>
<protein>
    <submittedName>
        <fullName evidence="2">Uncharacterized protein</fullName>
    </submittedName>
</protein>
<sequence length="56" mass="6963">MKNLSYKEFKKQVRNSDKKDFFKLLFVVYWITGIFGILFAFWIRFSTQVKNFFIRK</sequence>
<keyword evidence="1" id="KW-0472">Membrane</keyword>
<keyword evidence="1" id="KW-0812">Transmembrane</keyword>
<evidence type="ECO:0000256" key="1">
    <source>
        <dbReference type="SAM" id="Phobius"/>
    </source>
</evidence>
<evidence type="ECO:0000313" key="2">
    <source>
        <dbReference type="EMBL" id="SUZ63437.1"/>
    </source>
</evidence>
<reference evidence="2" key="1">
    <citation type="submission" date="2018-05" db="EMBL/GenBank/DDBJ databases">
        <authorList>
            <person name="Lanie J.A."/>
            <person name="Ng W.-L."/>
            <person name="Kazmierczak K.M."/>
            <person name="Andrzejewski T.M."/>
            <person name="Davidsen T.M."/>
            <person name="Wayne K.J."/>
            <person name="Tettelin H."/>
            <person name="Glass J.I."/>
            <person name="Rusch D."/>
            <person name="Podicherti R."/>
            <person name="Tsui H.-C.T."/>
            <person name="Winkler M.E."/>
        </authorList>
    </citation>
    <scope>NUCLEOTIDE SEQUENCE</scope>
</reference>
<accession>A0A381PAU5</accession>
<dbReference type="EMBL" id="UINC01000916">
    <property type="protein sequence ID" value="SUZ63437.1"/>
    <property type="molecule type" value="Genomic_DNA"/>
</dbReference>
<dbReference type="AlphaFoldDB" id="A0A381PAU5"/>
<organism evidence="2">
    <name type="scientific">marine metagenome</name>
    <dbReference type="NCBI Taxonomy" id="408172"/>
    <lineage>
        <taxon>unclassified sequences</taxon>
        <taxon>metagenomes</taxon>
        <taxon>ecological metagenomes</taxon>
    </lineage>
</organism>
<keyword evidence="1" id="KW-1133">Transmembrane helix</keyword>
<feature type="transmembrane region" description="Helical" evidence="1">
    <location>
        <begin position="21"/>
        <end position="43"/>
    </location>
</feature>